<evidence type="ECO:0000313" key="2">
    <source>
        <dbReference type="EMBL" id="SCL31372.1"/>
    </source>
</evidence>
<organism evidence="2 3">
    <name type="scientific">Micromonospora rhizosphaerae</name>
    <dbReference type="NCBI Taxonomy" id="568872"/>
    <lineage>
        <taxon>Bacteria</taxon>
        <taxon>Bacillati</taxon>
        <taxon>Actinomycetota</taxon>
        <taxon>Actinomycetes</taxon>
        <taxon>Micromonosporales</taxon>
        <taxon>Micromonosporaceae</taxon>
        <taxon>Micromonospora</taxon>
    </lineage>
</organism>
<accession>A0A1C6SPX6</accession>
<dbReference type="EMBL" id="FMHV01000002">
    <property type="protein sequence ID" value="SCL31372.1"/>
    <property type="molecule type" value="Genomic_DNA"/>
</dbReference>
<name>A0A1C6SPX6_9ACTN</name>
<evidence type="ECO:0000313" key="3">
    <source>
        <dbReference type="Proteomes" id="UP000199413"/>
    </source>
</evidence>
<feature type="compositionally biased region" description="Basic and acidic residues" evidence="1">
    <location>
        <begin position="1"/>
        <end position="27"/>
    </location>
</feature>
<protein>
    <submittedName>
        <fullName evidence="2">Uncharacterized protein</fullName>
    </submittedName>
</protein>
<dbReference type="Proteomes" id="UP000199413">
    <property type="component" value="Unassembled WGS sequence"/>
</dbReference>
<reference evidence="3" key="1">
    <citation type="submission" date="2016-06" db="EMBL/GenBank/DDBJ databases">
        <authorList>
            <person name="Varghese N."/>
            <person name="Submissions Spin"/>
        </authorList>
    </citation>
    <scope>NUCLEOTIDE SEQUENCE [LARGE SCALE GENOMIC DNA]</scope>
    <source>
        <strain evidence="3">DSM 45431</strain>
    </source>
</reference>
<evidence type="ECO:0000256" key="1">
    <source>
        <dbReference type="SAM" id="MobiDB-lite"/>
    </source>
</evidence>
<feature type="region of interest" description="Disordered" evidence="1">
    <location>
        <begin position="1"/>
        <end position="70"/>
    </location>
</feature>
<dbReference type="STRING" id="568872.GA0070624_4255"/>
<dbReference type="AlphaFoldDB" id="A0A1C6SPX6"/>
<sequence>MRQNSDDRGAETQERPGEAGHRQREDDSLTNDAMTDDDARTPDTAPTEQEPTWRSAEASGRRIAPPAPPA</sequence>
<proteinExistence type="predicted"/>
<keyword evidence="3" id="KW-1185">Reference proteome</keyword>
<gene>
    <name evidence="2" type="ORF">GA0070624_4255</name>
</gene>